<evidence type="ECO:0000313" key="3">
    <source>
        <dbReference type="EMBL" id="JAC06902.1"/>
    </source>
</evidence>
<sequence length="84" mass="10081">MSSSSRSRVLDLYKRLQYLGREYPGGPEKFRQKCYNAFKRQSGESDPEKIQRAINLGEYVVKEIQALYSLRKYRAMKKRYYDDK</sequence>
<dbReference type="VEuPathDB" id="VectorBase:AALFPA_051783"/>
<dbReference type="GO" id="GO:0090324">
    <property type="term" value="P:negative regulation of oxidative phosphorylation"/>
    <property type="evidence" value="ECO:0007669"/>
    <property type="project" value="InterPro"/>
</dbReference>
<name>A0A023EB95_AEDAL</name>
<dbReference type="InterPro" id="IPR052000">
    <property type="entry name" value="ETFRF1"/>
</dbReference>
<dbReference type="Pfam" id="PF05347">
    <property type="entry name" value="Complex1_LYR"/>
    <property type="match status" value="1"/>
</dbReference>
<proteinExistence type="evidence at transcript level"/>
<reference evidence="3" key="1">
    <citation type="journal article" date="2014" name="PLoS Negl. Trop. Dis.">
        <title>Identification and characterization of seminal fluid proteins in the Asian tiger mosquito, Aedes albopictus.</title>
        <authorList>
            <person name="Boes K.E."/>
            <person name="Ribeiro J.M."/>
            <person name="Wong A."/>
            <person name="Harrington L.C."/>
            <person name="Wolfner M.F."/>
            <person name="Sirot L.K."/>
        </authorList>
    </citation>
    <scope>NUCLEOTIDE SEQUENCE</scope>
    <source>
        <tissue evidence="3">Reproductive organs</tissue>
    </source>
</reference>
<comment type="similarity">
    <text evidence="1">Belongs to the complex I LYR family.</text>
</comment>
<protein>
    <recommendedName>
        <fullName evidence="2">Complex 1 LYR protein domain-containing protein</fullName>
    </recommendedName>
</protein>
<dbReference type="PANTHER" id="PTHR21024:SF0">
    <property type="entry name" value="ELECTRON TRANSFER FLAVOPROTEIN REGULATORY FACTOR 1"/>
    <property type="match status" value="1"/>
</dbReference>
<dbReference type="AlphaFoldDB" id="A0A023EB95"/>
<dbReference type="EMBL" id="GAPW01006696">
    <property type="protein sequence ID" value="JAC06902.1"/>
    <property type="molecule type" value="mRNA"/>
</dbReference>
<dbReference type="CDD" id="cd20265">
    <property type="entry name" value="Complex1_LYR_ETFRF1_LYRM5"/>
    <property type="match status" value="1"/>
</dbReference>
<evidence type="ECO:0000256" key="1">
    <source>
        <dbReference type="ARBA" id="ARBA00009508"/>
    </source>
</evidence>
<dbReference type="InterPro" id="IPR008011">
    <property type="entry name" value="Complex1_LYR_dom"/>
</dbReference>
<dbReference type="PANTHER" id="PTHR21024">
    <property type="entry name" value="GROWTH HORMONE-INDUCIBLE SOLUBLE PROTEIN-RELATED"/>
    <property type="match status" value="1"/>
</dbReference>
<dbReference type="VEuPathDB" id="VectorBase:AALF012544"/>
<dbReference type="GO" id="GO:0005739">
    <property type="term" value="C:mitochondrion"/>
    <property type="evidence" value="ECO:0007669"/>
    <property type="project" value="TreeGrafter"/>
</dbReference>
<feature type="domain" description="Complex 1 LYR protein" evidence="2">
    <location>
        <begin position="8"/>
        <end position="59"/>
    </location>
</feature>
<dbReference type="VEuPathDB" id="VectorBase:AALC636_021616"/>
<dbReference type="GO" id="GO:0022904">
    <property type="term" value="P:respiratory electron transport chain"/>
    <property type="evidence" value="ECO:0007669"/>
    <property type="project" value="TreeGrafter"/>
</dbReference>
<organism evidence="3">
    <name type="scientific">Aedes albopictus</name>
    <name type="common">Asian tiger mosquito</name>
    <name type="synonym">Stegomyia albopicta</name>
    <dbReference type="NCBI Taxonomy" id="7160"/>
    <lineage>
        <taxon>Eukaryota</taxon>
        <taxon>Metazoa</taxon>
        <taxon>Ecdysozoa</taxon>
        <taxon>Arthropoda</taxon>
        <taxon>Hexapoda</taxon>
        <taxon>Insecta</taxon>
        <taxon>Pterygota</taxon>
        <taxon>Neoptera</taxon>
        <taxon>Endopterygota</taxon>
        <taxon>Diptera</taxon>
        <taxon>Nematocera</taxon>
        <taxon>Culicoidea</taxon>
        <taxon>Culicidae</taxon>
        <taxon>Culicinae</taxon>
        <taxon>Aedini</taxon>
        <taxon>Aedes</taxon>
        <taxon>Stegomyia</taxon>
    </lineage>
</organism>
<accession>A0A023EB95</accession>
<evidence type="ECO:0000259" key="2">
    <source>
        <dbReference type="Pfam" id="PF05347"/>
    </source>
</evidence>
<dbReference type="InterPro" id="IPR045296">
    <property type="entry name" value="Complex1_LYR_ETFRF1_LYRM5"/>
</dbReference>